<protein>
    <submittedName>
        <fullName evidence="2">Uncharacterized protein</fullName>
    </submittedName>
</protein>
<dbReference type="EMBL" id="KV441568">
    <property type="protein sequence ID" value="OAF98520.1"/>
    <property type="molecule type" value="Genomic_DNA"/>
</dbReference>
<evidence type="ECO:0000313" key="3">
    <source>
        <dbReference type="Proteomes" id="UP000077069"/>
    </source>
</evidence>
<feature type="region of interest" description="Disordered" evidence="1">
    <location>
        <begin position="233"/>
        <end position="263"/>
    </location>
</feature>
<gene>
    <name evidence="2" type="ORF">CC84DRAFT_1223732</name>
</gene>
<name>A0A177BU35_9PLEO</name>
<reference evidence="2 3" key="1">
    <citation type="submission" date="2016-05" db="EMBL/GenBank/DDBJ databases">
        <title>Comparative analysis of secretome profiles of manganese(II)-oxidizing ascomycete fungi.</title>
        <authorList>
            <consortium name="DOE Joint Genome Institute"/>
            <person name="Zeiner C.A."/>
            <person name="Purvine S.O."/>
            <person name="Zink E.M."/>
            <person name="Wu S."/>
            <person name="Pasa-Tolic L."/>
            <person name="Chaput D.L."/>
            <person name="Haridas S."/>
            <person name="Grigoriev I.V."/>
            <person name="Santelli C.M."/>
            <person name="Hansel C.M."/>
        </authorList>
    </citation>
    <scope>NUCLEOTIDE SEQUENCE [LARGE SCALE GENOMIC DNA]</scope>
    <source>
        <strain evidence="2 3">AP3s5-JAC2a</strain>
    </source>
</reference>
<proteinExistence type="predicted"/>
<feature type="compositionally biased region" description="Basic and acidic residues" evidence="1">
    <location>
        <begin position="237"/>
        <end position="249"/>
    </location>
</feature>
<dbReference type="Proteomes" id="UP000077069">
    <property type="component" value="Unassembled WGS sequence"/>
</dbReference>
<accession>A0A177BU35</accession>
<dbReference type="GeneID" id="28767004"/>
<organism evidence="2 3">
    <name type="scientific">Paraphaeosphaeria sporulosa</name>
    <dbReference type="NCBI Taxonomy" id="1460663"/>
    <lineage>
        <taxon>Eukaryota</taxon>
        <taxon>Fungi</taxon>
        <taxon>Dikarya</taxon>
        <taxon>Ascomycota</taxon>
        <taxon>Pezizomycotina</taxon>
        <taxon>Dothideomycetes</taxon>
        <taxon>Pleosporomycetidae</taxon>
        <taxon>Pleosporales</taxon>
        <taxon>Massarineae</taxon>
        <taxon>Didymosphaeriaceae</taxon>
        <taxon>Paraphaeosphaeria</taxon>
    </lineage>
</organism>
<sequence>MSKKGQRPLDDDCGKMMGWKPETVTKLKYDRDVMELILYAINQSKEGGKFYKADRLTTLDILHKKFAEKSKINTTSGTANNVNEELQEMRKTETRLMLYVEEQAKILDSLPNDDDALEEFMDAFTRKPCPVPTQDSDTEDDDEITKDEYEAMFKKFSYSNKVKAISPGSSRHYLRQQFLLKTLRTDRYKKQQWNPRWQWTYVDEEGHERPIGSSHLEIATNWEKKDTLLPGLPAAWVDRDSHGNPRPDPYDNPSRPDGQDVDPVSLFIYDARLQGEDLANNAKRQ</sequence>
<evidence type="ECO:0000256" key="1">
    <source>
        <dbReference type="SAM" id="MobiDB-lite"/>
    </source>
</evidence>
<dbReference type="InParanoid" id="A0A177BU35"/>
<keyword evidence="3" id="KW-1185">Reference proteome</keyword>
<dbReference type="AlphaFoldDB" id="A0A177BU35"/>
<dbReference type="RefSeq" id="XP_018028886.1">
    <property type="nucleotide sequence ID" value="XM_018183518.1"/>
</dbReference>
<evidence type="ECO:0000313" key="2">
    <source>
        <dbReference type="EMBL" id="OAF98520.1"/>
    </source>
</evidence>